<evidence type="ECO:0000313" key="5">
    <source>
        <dbReference type="Proteomes" id="UP000004095"/>
    </source>
</evidence>
<dbReference type="Proteomes" id="UP000004095">
    <property type="component" value="Unassembled WGS sequence"/>
</dbReference>
<feature type="domain" description="Phospholipid/glycerol acyltransferase" evidence="3">
    <location>
        <begin position="119"/>
        <end position="246"/>
    </location>
</feature>
<feature type="compositionally biased region" description="Basic and acidic residues" evidence="2">
    <location>
        <begin position="1"/>
        <end position="11"/>
    </location>
</feature>
<dbReference type="GO" id="GO:0016746">
    <property type="term" value="F:acyltransferase activity"/>
    <property type="evidence" value="ECO:0007669"/>
    <property type="project" value="UniProtKB-KW"/>
</dbReference>
<evidence type="ECO:0000256" key="2">
    <source>
        <dbReference type="SAM" id="MobiDB-lite"/>
    </source>
</evidence>
<reference evidence="4 5" key="1">
    <citation type="submission" date="2007-01" db="EMBL/GenBank/DDBJ databases">
        <authorList>
            <person name="Haygood M."/>
            <person name="Podell S."/>
            <person name="Anderson C."/>
            <person name="Hopkinson B."/>
            <person name="Roe K."/>
            <person name="Barbeau K."/>
            <person name="Gaasterland T."/>
            <person name="Ferriera S."/>
            <person name="Johnson J."/>
            <person name="Kravitz S."/>
            <person name="Beeson K."/>
            <person name="Sutton G."/>
            <person name="Rogers Y.-H."/>
            <person name="Friedman R."/>
            <person name="Frazier M."/>
            <person name="Venter J.C."/>
        </authorList>
    </citation>
    <scope>NUCLEOTIDE SEQUENCE [LARGE SCALE GENOMIC DNA]</scope>
    <source>
        <strain evidence="4 5">ATCC 23134</strain>
    </source>
</reference>
<evidence type="ECO:0000313" key="4">
    <source>
        <dbReference type="EMBL" id="EAY29964.1"/>
    </source>
</evidence>
<gene>
    <name evidence="4" type="ORF">M23134_05297</name>
</gene>
<organism evidence="4 5">
    <name type="scientific">Microscilla marina ATCC 23134</name>
    <dbReference type="NCBI Taxonomy" id="313606"/>
    <lineage>
        <taxon>Bacteria</taxon>
        <taxon>Pseudomonadati</taxon>
        <taxon>Bacteroidota</taxon>
        <taxon>Cytophagia</taxon>
        <taxon>Cytophagales</taxon>
        <taxon>Microscillaceae</taxon>
        <taxon>Microscilla</taxon>
    </lineage>
</organism>
<protein>
    <submittedName>
        <fullName evidence="4">Phospholipid/glycerol acyltransferase, putative</fullName>
    </submittedName>
</protein>
<evidence type="ECO:0000259" key="3">
    <source>
        <dbReference type="SMART" id="SM00563"/>
    </source>
</evidence>
<dbReference type="RefSeq" id="WP_002695458.1">
    <property type="nucleotide sequence ID" value="NZ_AAWS01000008.1"/>
</dbReference>
<dbReference type="AlphaFoldDB" id="A1ZHF7"/>
<feature type="region of interest" description="Disordered" evidence="2">
    <location>
        <begin position="1"/>
        <end position="36"/>
    </location>
</feature>
<keyword evidence="4" id="KW-0808">Transferase</keyword>
<proteinExistence type="predicted"/>
<comment type="caution">
    <text evidence="4">The sequence shown here is derived from an EMBL/GenBank/DDBJ whole genome shotgun (WGS) entry which is preliminary data.</text>
</comment>
<feature type="compositionally biased region" description="Polar residues" evidence="2">
    <location>
        <begin position="14"/>
        <end position="36"/>
    </location>
</feature>
<dbReference type="eggNOG" id="COG0204">
    <property type="taxonomic scope" value="Bacteria"/>
</dbReference>
<dbReference type="GO" id="GO:0016020">
    <property type="term" value="C:membrane"/>
    <property type="evidence" value="ECO:0007669"/>
    <property type="project" value="TreeGrafter"/>
</dbReference>
<dbReference type="PANTHER" id="PTHR22753:SF14">
    <property type="entry name" value="MONOACYLGLYCEROL_DIACYLGLYCEROL O-ACYLTRANSFERASE"/>
    <property type="match status" value="1"/>
</dbReference>
<keyword evidence="4" id="KW-0012">Acyltransferase</keyword>
<dbReference type="SUPFAM" id="SSF69593">
    <property type="entry name" value="Glycerol-3-phosphate (1)-acyltransferase"/>
    <property type="match status" value="1"/>
</dbReference>
<dbReference type="SMART" id="SM00563">
    <property type="entry name" value="PlsC"/>
    <property type="match status" value="1"/>
</dbReference>
<dbReference type="PANTHER" id="PTHR22753">
    <property type="entry name" value="TRANSMEMBRANE PROTEIN 68"/>
    <property type="match status" value="1"/>
</dbReference>
<sequence length="455" mass="52364">MAKKITQKEAKTATALQSTPNVATKTSELQIPTANPDATNNEEIVEVVAEEVMAADDELLTQEIKDNTHIFEEFFDLDYAKSLAKLLEPIDKYYFRATLIGFDEELGEFPARNNPQRPLIFVSNHSGMAFPWDGMVFASALMKMNGYRLDKAARGLASPMLSQTNLMNPFLIHNFWKRAGGIDATSLNFETMMHYGESNFLIYPEGIKGIGKGFDKRYQLQRVSSSAVRMSIKYKTDIIPFATINAEYINPFSYSLKWLDDIVQSIGIPFIPVGPLTTLILLQPWMFYFAAPAKLTYVRGKRIKPYEMIDKPFEEITLEEFREISKKIQKNMQAELSRMVEMYGQNPYDWGGFFRTILQNFSKLPYFVPIAWPFLFTEHERRYRRFKTRLAQLAEDAREAYKEAYLNEKPREESLVGLVKTATDTILKNPEVLLLYVPLVGWIPTLIKGFSREED</sequence>
<feature type="coiled-coil region" evidence="1">
    <location>
        <begin position="376"/>
        <end position="403"/>
    </location>
</feature>
<dbReference type="InterPro" id="IPR002123">
    <property type="entry name" value="Plipid/glycerol_acylTrfase"/>
</dbReference>
<accession>A1ZHF7</accession>
<keyword evidence="1" id="KW-0175">Coiled coil</keyword>
<dbReference type="OrthoDB" id="863974at2"/>
<evidence type="ECO:0000256" key="1">
    <source>
        <dbReference type="SAM" id="Coils"/>
    </source>
</evidence>
<keyword evidence="5" id="KW-1185">Reference proteome</keyword>
<dbReference type="Pfam" id="PF01553">
    <property type="entry name" value="Acyltransferase"/>
    <property type="match status" value="1"/>
</dbReference>
<name>A1ZHF7_MICM2</name>
<dbReference type="EMBL" id="AAWS01000008">
    <property type="protein sequence ID" value="EAY29964.1"/>
    <property type="molecule type" value="Genomic_DNA"/>
</dbReference>